<keyword evidence="2" id="KW-0732">Signal</keyword>
<protein>
    <submittedName>
        <fullName evidence="4">Caspase family protein</fullName>
    </submittedName>
</protein>
<dbReference type="InterPro" id="IPR015917">
    <property type="entry name" value="Pept_C14A"/>
</dbReference>
<dbReference type="PROSITE" id="PS50208">
    <property type="entry name" value="CASPASE_P20"/>
    <property type="match status" value="1"/>
</dbReference>
<dbReference type="Proteomes" id="UP000308430">
    <property type="component" value="Unassembled WGS sequence"/>
</dbReference>
<dbReference type="GO" id="GO:0004197">
    <property type="term" value="F:cysteine-type endopeptidase activity"/>
    <property type="evidence" value="ECO:0007669"/>
    <property type="project" value="InterPro"/>
</dbReference>
<dbReference type="InterPro" id="IPR011600">
    <property type="entry name" value="Pept_C14_caspase"/>
</dbReference>
<evidence type="ECO:0000313" key="4">
    <source>
        <dbReference type="EMBL" id="THF65618.1"/>
    </source>
</evidence>
<feature type="domain" description="Caspase family p20" evidence="3">
    <location>
        <begin position="41"/>
        <end position="171"/>
    </location>
</feature>
<keyword evidence="5" id="KW-1185">Reference proteome</keyword>
<gene>
    <name evidence="4" type="ORF">E6C76_08585</name>
</gene>
<dbReference type="SUPFAM" id="SSF52129">
    <property type="entry name" value="Caspase-like"/>
    <property type="match status" value="1"/>
</dbReference>
<organism evidence="4 5">
    <name type="scientific">Pseudothauera nasutitermitis</name>
    <dbReference type="NCBI Taxonomy" id="2565930"/>
    <lineage>
        <taxon>Bacteria</taxon>
        <taxon>Pseudomonadati</taxon>
        <taxon>Pseudomonadota</taxon>
        <taxon>Betaproteobacteria</taxon>
        <taxon>Rhodocyclales</taxon>
        <taxon>Zoogloeaceae</taxon>
        <taxon>Pseudothauera</taxon>
    </lineage>
</organism>
<dbReference type="Pfam" id="PF00656">
    <property type="entry name" value="Peptidase_C14"/>
    <property type="match status" value="1"/>
</dbReference>
<comment type="caution">
    <text evidence="4">The sequence shown here is derived from an EMBL/GenBank/DDBJ whole genome shotgun (WGS) entry which is preliminary data.</text>
</comment>
<evidence type="ECO:0000256" key="1">
    <source>
        <dbReference type="ARBA" id="ARBA00010134"/>
    </source>
</evidence>
<dbReference type="EMBL" id="SSOC01000003">
    <property type="protein sequence ID" value="THF65618.1"/>
    <property type="molecule type" value="Genomic_DNA"/>
</dbReference>
<dbReference type="Gene3D" id="3.40.50.1460">
    <property type="match status" value="1"/>
</dbReference>
<evidence type="ECO:0000313" key="5">
    <source>
        <dbReference type="Proteomes" id="UP000308430"/>
    </source>
</evidence>
<dbReference type="InterPro" id="IPR001309">
    <property type="entry name" value="Pept_C14_p20"/>
</dbReference>
<feature type="chain" id="PRO_5020695295" evidence="2">
    <location>
        <begin position="23"/>
        <end position="462"/>
    </location>
</feature>
<dbReference type="AlphaFoldDB" id="A0A4S4AZK4"/>
<accession>A0A4S4AZK4</accession>
<reference evidence="4 5" key="1">
    <citation type="submission" date="2019-04" db="EMBL/GenBank/DDBJ databases">
        <title>Azoarcus nasutitermitis sp. nov. isolated from termite nest.</title>
        <authorList>
            <person name="Lin S.-Y."/>
            <person name="Hameed A."/>
            <person name="Hsu Y.-H."/>
            <person name="Young C.-C."/>
        </authorList>
    </citation>
    <scope>NUCLEOTIDE SEQUENCE [LARGE SCALE GENOMIC DNA]</scope>
    <source>
        <strain evidence="4 5">CC-YHH838</strain>
    </source>
</reference>
<dbReference type="InterPro" id="IPR029030">
    <property type="entry name" value="Caspase-like_dom_sf"/>
</dbReference>
<name>A0A4S4AZK4_9RHOO</name>
<evidence type="ECO:0000259" key="3">
    <source>
        <dbReference type="PROSITE" id="PS50208"/>
    </source>
</evidence>
<dbReference type="PANTHER" id="PTHR22576:SF37">
    <property type="entry name" value="MUCOSA-ASSOCIATED LYMPHOID TISSUE LYMPHOMA TRANSLOCATION PROTEIN 1"/>
    <property type="match status" value="1"/>
</dbReference>
<proteinExistence type="inferred from homology"/>
<dbReference type="OrthoDB" id="9768004at2"/>
<dbReference type="GO" id="GO:0006508">
    <property type="term" value="P:proteolysis"/>
    <property type="evidence" value="ECO:0007669"/>
    <property type="project" value="InterPro"/>
</dbReference>
<sequence>MTMKHWIGLCAALLLAPLPVLPSDRGLDTSRPPAALDIPAERRVALVIGNADYDLWAPLANPVNDARAMADTLGRFGFEVIRLENATRLQMVQALREFGGGLADGGVGLFYYAGHGTQAHGENFMIPVDADIEDEDDIRPAGISVQDVFSRFQRSDNRLNLMILDACRSFPVRRGTRSPLQGLARMSSPSGTLIAYATAPNDVAKDGGGKHSPYTQALLDTINRHPGLKVEDVFKAVGAQVRSATEGRQQPWIESSIEGDFFFDPRKAAPATVVVKLPPRSERPAAPPPDPRRELVKLGISWSNQGFGDALMNSDLQALELFFAAGWNPLSLYGEEGNALAHYLWLAGPMDAQQAKRVLRLFVDAGVDPKAPVVRFRRLDPMDFASAAAVACNAGALEAALQSGADKQAAIATVRAQRGISPPPDGVVDCPAQIGRIGELLGLNFNCRGTAWDRTAVWCDVL</sequence>
<evidence type="ECO:0000256" key="2">
    <source>
        <dbReference type="SAM" id="SignalP"/>
    </source>
</evidence>
<dbReference type="PANTHER" id="PTHR22576">
    <property type="entry name" value="MUCOSA ASSOCIATED LYMPHOID TISSUE LYMPHOMA TRANSLOCATION PROTEIN 1/PARACASPASE"/>
    <property type="match status" value="1"/>
</dbReference>
<dbReference type="SMART" id="SM00115">
    <property type="entry name" value="CASc"/>
    <property type="match status" value="1"/>
</dbReference>
<comment type="similarity">
    <text evidence="1">Belongs to the peptidase C14A family.</text>
</comment>
<feature type="signal peptide" evidence="2">
    <location>
        <begin position="1"/>
        <end position="22"/>
    </location>
</feature>
<dbReference type="InterPro" id="IPR052039">
    <property type="entry name" value="Caspase-related_regulators"/>
</dbReference>